<evidence type="ECO:0000313" key="8">
    <source>
        <dbReference type="Proteomes" id="UP000230973"/>
    </source>
</evidence>
<feature type="active site" description="Nucleophile" evidence="4">
    <location>
        <position position="354"/>
    </location>
</feature>
<evidence type="ECO:0000256" key="3">
    <source>
        <dbReference type="ARBA" id="ARBA00023295"/>
    </source>
</evidence>
<dbReference type="AlphaFoldDB" id="A0A2M7QA51"/>
<keyword evidence="3 6" id="KW-0326">Glycosidase</keyword>
<comment type="caution">
    <text evidence="7">The sequence shown here is derived from an EMBL/GenBank/DDBJ whole genome shotgun (WGS) entry which is preliminary data.</text>
</comment>
<protein>
    <submittedName>
        <fullName evidence="7">Glycoside hydrolase family 1 protein</fullName>
    </submittedName>
</protein>
<proteinExistence type="inferred from homology"/>
<organism evidence="7 8">
    <name type="scientific">Candidatus Uhrbacteria bacterium CG_4_10_14_0_8_um_filter_58_22</name>
    <dbReference type="NCBI Taxonomy" id="1975029"/>
    <lineage>
        <taxon>Bacteria</taxon>
        <taxon>Candidatus Uhriibacteriota</taxon>
    </lineage>
</organism>
<evidence type="ECO:0000256" key="1">
    <source>
        <dbReference type="ARBA" id="ARBA00010838"/>
    </source>
</evidence>
<dbReference type="SUPFAM" id="SSF51445">
    <property type="entry name" value="(Trans)glycosidases"/>
    <property type="match status" value="1"/>
</dbReference>
<evidence type="ECO:0000313" key="7">
    <source>
        <dbReference type="EMBL" id="PIY62084.1"/>
    </source>
</evidence>
<accession>A0A2M7QA51</accession>
<dbReference type="PROSITE" id="PS00653">
    <property type="entry name" value="GLYCOSYL_HYDROL_F1_2"/>
    <property type="match status" value="1"/>
</dbReference>
<dbReference type="PANTHER" id="PTHR10353:SF209">
    <property type="entry name" value="GALACTOLIPID GALACTOSYLTRANSFERASE SFR2, CHLOROPLASTIC"/>
    <property type="match status" value="1"/>
</dbReference>
<dbReference type="EMBL" id="PFLC01000053">
    <property type="protein sequence ID" value="PIY62084.1"/>
    <property type="molecule type" value="Genomic_DNA"/>
</dbReference>
<gene>
    <name evidence="7" type="ORF">COY93_03930</name>
</gene>
<evidence type="ECO:0000256" key="2">
    <source>
        <dbReference type="ARBA" id="ARBA00022801"/>
    </source>
</evidence>
<dbReference type="GO" id="GO:0005975">
    <property type="term" value="P:carbohydrate metabolic process"/>
    <property type="evidence" value="ECO:0007669"/>
    <property type="project" value="InterPro"/>
</dbReference>
<keyword evidence="2 6" id="KW-0378">Hydrolase</keyword>
<dbReference type="InterPro" id="IPR033132">
    <property type="entry name" value="GH_1_N_CS"/>
</dbReference>
<evidence type="ECO:0000256" key="6">
    <source>
        <dbReference type="RuleBase" id="RU004468"/>
    </source>
</evidence>
<name>A0A2M7QA51_9BACT</name>
<dbReference type="PRINTS" id="PR00131">
    <property type="entry name" value="GLHYDRLASE1"/>
</dbReference>
<dbReference type="InterPro" id="IPR017853">
    <property type="entry name" value="GH"/>
</dbReference>
<dbReference type="PROSITE" id="PS00572">
    <property type="entry name" value="GLYCOSYL_HYDROL_F1_1"/>
    <property type="match status" value="1"/>
</dbReference>
<comment type="similarity">
    <text evidence="1 5">Belongs to the glycosyl hydrolase 1 family.</text>
</comment>
<dbReference type="InterPro" id="IPR018120">
    <property type="entry name" value="Glyco_hydro_1_AS"/>
</dbReference>
<evidence type="ECO:0000256" key="4">
    <source>
        <dbReference type="PROSITE-ProRule" id="PRU10055"/>
    </source>
</evidence>
<dbReference type="Proteomes" id="UP000230973">
    <property type="component" value="Unassembled WGS sequence"/>
</dbReference>
<dbReference type="Gene3D" id="3.20.20.80">
    <property type="entry name" value="Glycosidases"/>
    <property type="match status" value="1"/>
</dbReference>
<dbReference type="GO" id="GO:0008422">
    <property type="term" value="F:beta-glucosidase activity"/>
    <property type="evidence" value="ECO:0007669"/>
    <property type="project" value="TreeGrafter"/>
</dbReference>
<dbReference type="Pfam" id="PF00232">
    <property type="entry name" value="Glyco_hydro_1"/>
    <property type="match status" value="2"/>
</dbReference>
<reference evidence="8" key="1">
    <citation type="submission" date="2017-09" db="EMBL/GenBank/DDBJ databases">
        <title>Depth-based differentiation of microbial function through sediment-hosted aquifers and enrichment of novel symbionts in the deep terrestrial subsurface.</title>
        <authorList>
            <person name="Probst A.J."/>
            <person name="Ladd B."/>
            <person name="Jarett J.K."/>
            <person name="Geller-Mcgrath D.E."/>
            <person name="Sieber C.M.K."/>
            <person name="Emerson J.B."/>
            <person name="Anantharaman K."/>
            <person name="Thomas B.C."/>
            <person name="Malmstrom R."/>
            <person name="Stieglmeier M."/>
            <person name="Klingl A."/>
            <person name="Woyke T."/>
            <person name="Ryan C.M."/>
            <person name="Banfield J.F."/>
        </authorList>
    </citation>
    <scope>NUCLEOTIDE SEQUENCE [LARGE SCALE GENOMIC DNA]</scope>
</reference>
<dbReference type="PANTHER" id="PTHR10353">
    <property type="entry name" value="GLYCOSYL HYDROLASE"/>
    <property type="match status" value="1"/>
</dbReference>
<evidence type="ECO:0000256" key="5">
    <source>
        <dbReference type="RuleBase" id="RU003690"/>
    </source>
</evidence>
<sequence length="452" mass="52974">MPMTDETKEDLISVDPASVADDQLSELPQASPHIHETRKFPDGFLWGTATAAHQVEGGNVNCDWCRWEQAGHVLRGQVSGQACDQFNRYEEDFDLAAELGNNAHRLSIEWARIEPEDGRFDQEAILHYRRVLEALRKRGLSPMVTLWHFTLPQWFADRGGWEWSGAVSRFARYSEKMAEELGDLIDLWVTINEPMIYLGQSYGTGVWPPGKKGIWRVLRVFSRLVRAHRASYDRLHRQLDRDGYRARVGIAKNVVTYEPYRRYSELDSVFIRLADRLFNHQFFIWTRGKHDFIGVNYYFHYRIRYRPTKISSFFHEVHTENREVSDLGWEINPDGMFDTLMSMSRYGLPVYVTENGIASADDGKRPRALVSMVKEIYHAIKAGVDVRGYYHWSLLDNFEWEKGYDGKFGLVAVDFRNQQRQPRRSYYVYQDICRENGIRHDLLRFLGHGVRW</sequence>
<dbReference type="InterPro" id="IPR001360">
    <property type="entry name" value="Glyco_hydro_1"/>
</dbReference>